<dbReference type="AlphaFoldDB" id="A0A1A3N950"/>
<sequence>MDRLRARHGWLDHVVKAYQRFSKQKGTFFAAGLTYYTIFSLFPLLMVGYAVAGYMLSRRPQLMGTLEGRIRTAVSGELGQQLVDLMNSAIDARASVGVIGLLTAAWAGLGWMYHLREALSEMWLQATDPTGYVRTKVSDLLAMLSTFLVITVTIALSALGQAGPMSALLRLLHIPEFSIFDEIFRGVSVLVSLLVSWLLFTWMIARLPRLPGSFVTSMRAGLMAAVGFEVFKQLGSIYLQRVVRSPAGATFGPVLGLMVFAFVTWSLLLFATAWAATASDDERESHVDPPAPAIIRPRIQLQEGPTARQTLAAMAAGAVGALTLSRLTKRRRR</sequence>
<evidence type="ECO:0000256" key="5">
    <source>
        <dbReference type="ARBA" id="ARBA00023136"/>
    </source>
</evidence>
<feature type="transmembrane region" description="Helical" evidence="6">
    <location>
        <begin position="210"/>
        <end position="231"/>
    </location>
</feature>
<evidence type="ECO:0000256" key="2">
    <source>
        <dbReference type="ARBA" id="ARBA00022475"/>
    </source>
</evidence>
<organism evidence="7 8">
    <name type="scientific">Mycobacterium asiaticum</name>
    <dbReference type="NCBI Taxonomy" id="1790"/>
    <lineage>
        <taxon>Bacteria</taxon>
        <taxon>Bacillati</taxon>
        <taxon>Actinomycetota</taxon>
        <taxon>Actinomycetes</taxon>
        <taxon>Mycobacteriales</taxon>
        <taxon>Mycobacteriaceae</taxon>
        <taxon>Mycobacterium</taxon>
    </lineage>
</organism>
<dbReference type="EMBL" id="LZLQ01000032">
    <property type="protein sequence ID" value="OBK18306.1"/>
    <property type="molecule type" value="Genomic_DNA"/>
</dbReference>
<evidence type="ECO:0000256" key="3">
    <source>
        <dbReference type="ARBA" id="ARBA00022692"/>
    </source>
</evidence>
<dbReference type="InterPro" id="IPR005274">
    <property type="entry name" value="IM_pro_YhjD"/>
</dbReference>
<dbReference type="PANTHER" id="PTHR30213">
    <property type="entry name" value="INNER MEMBRANE PROTEIN YHJD"/>
    <property type="match status" value="1"/>
</dbReference>
<dbReference type="Pfam" id="PF03631">
    <property type="entry name" value="Virul_fac_BrkB"/>
    <property type="match status" value="1"/>
</dbReference>
<evidence type="ECO:0000313" key="8">
    <source>
        <dbReference type="Proteomes" id="UP000093629"/>
    </source>
</evidence>
<keyword evidence="3 6" id="KW-0812">Transmembrane</keyword>
<dbReference type="PANTHER" id="PTHR30213:SF1">
    <property type="entry name" value="INNER MEMBRANE PROTEIN YHJD"/>
    <property type="match status" value="1"/>
</dbReference>
<comment type="caution">
    <text evidence="7">The sequence shown here is derived from an EMBL/GenBank/DDBJ whole genome shotgun (WGS) entry which is preliminary data.</text>
</comment>
<gene>
    <name evidence="7" type="ORF">A5636_21235</name>
</gene>
<feature type="transmembrane region" description="Helical" evidence="6">
    <location>
        <begin position="251"/>
        <end position="276"/>
    </location>
</feature>
<reference evidence="7 8" key="1">
    <citation type="submission" date="2016-06" db="EMBL/GenBank/DDBJ databases">
        <authorList>
            <person name="Kjaerup R.B."/>
            <person name="Dalgaard T.S."/>
            <person name="Juul-Madsen H.R."/>
        </authorList>
    </citation>
    <scope>NUCLEOTIDE SEQUENCE [LARGE SCALE GENOMIC DNA]</scope>
    <source>
        <strain evidence="7 8">1245139.5</strain>
    </source>
</reference>
<keyword evidence="2" id="KW-1003">Cell membrane</keyword>
<dbReference type="GO" id="GO:0005886">
    <property type="term" value="C:plasma membrane"/>
    <property type="evidence" value="ECO:0007669"/>
    <property type="project" value="UniProtKB-SubCell"/>
</dbReference>
<comment type="subcellular location">
    <subcellularLocation>
        <location evidence="1">Cell membrane</location>
        <topology evidence="1">Multi-pass membrane protein</topology>
    </subcellularLocation>
</comment>
<dbReference type="Proteomes" id="UP000093629">
    <property type="component" value="Unassembled WGS sequence"/>
</dbReference>
<feature type="transmembrane region" description="Helical" evidence="6">
    <location>
        <begin position="140"/>
        <end position="162"/>
    </location>
</feature>
<dbReference type="NCBIfam" id="TIGR00766">
    <property type="entry name" value="inner membrane protein YhjD"/>
    <property type="match status" value="1"/>
</dbReference>
<name>A0A1A3N950_MYCAS</name>
<evidence type="ECO:0000256" key="6">
    <source>
        <dbReference type="SAM" id="Phobius"/>
    </source>
</evidence>
<evidence type="ECO:0000313" key="7">
    <source>
        <dbReference type="EMBL" id="OBK18306.1"/>
    </source>
</evidence>
<evidence type="ECO:0000256" key="4">
    <source>
        <dbReference type="ARBA" id="ARBA00022989"/>
    </source>
</evidence>
<dbReference type="PIRSF" id="PIRSF035875">
    <property type="entry name" value="RNase_BN"/>
    <property type="match status" value="1"/>
</dbReference>
<accession>A0A1A3N950</accession>
<feature type="transmembrane region" description="Helical" evidence="6">
    <location>
        <begin position="33"/>
        <end position="56"/>
    </location>
</feature>
<proteinExistence type="predicted"/>
<keyword evidence="8" id="KW-1185">Reference proteome</keyword>
<feature type="transmembrane region" description="Helical" evidence="6">
    <location>
        <begin position="183"/>
        <end position="204"/>
    </location>
</feature>
<evidence type="ECO:0000256" key="1">
    <source>
        <dbReference type="ARBA" id="ARBA00004651"/>
    </source>
</evidence>
<keyword evidence="4 6" id="KW-1133">Transmembrane helix</keyword>
<dbReference type="InterPro" id="IPR017039">
    <property type="entry name" value="Virul_fac_BrkB"/>
</dbReference>
<protein>
    <submittedName>
        <fullName evidence="7">Inner membrane protein YhjD</fullName>
    </submittedName>
</protein>
<keyword evidence="5 6" id="KW-0472">Membrane</keyword>
<feature type="transmembrane region" description="Helical" evidence="6">
    <location>
        <begin position="94"/>
        <end position="113"/>
    </location>
</feature>